<dbReference type="PANTHER" id="PTHR36723:SF1">
    <property type="entry name" value="F22C12.19"/>
    <property type="match status" value="1"/>
</dbReference>
<feature type="compositionally biased region" description="Low complexity" evidence="1">
    <location>
        <begin position="797"/>
        <end position="806"/>
    </location>
</feature>
<dbReference type="AlphaFoldDB" id="A0A2I0WL03"/>
<feature type="region of interest" description="Disordered" evidence="1">
    <location>
        <begin position="771"/>
        <end position="810"/>
    </location>
</feature>
<evidence type="ECO:0000313" key="2">
    <source>
        <dbReference type="EMBL" id="PKU76340.1"/>
    </source>
</evidence>
<organism evidence="2 3">
    <name type="scientific">Dendrobium catenatum</name>
    <dbReference type="NCBI Taxonomy" id="906689"/>
    <lineage>
        <taxon>Eukaryota</taxon>
        <taxon>Viridiplantae</taxon>
        <taxon>Streptophyta</taxon>
        <taxon>Embryophyta</taxon>
        <taxon>Tracheophyta</taxon>
        <taxon>Spermatophyta</taxon>
        <taxon>Magnoliopsida</taxon>
        <taxon>Liliopsida</taxon>
        <taxon>Asparagales</taxon>
        <taxon>Orchidaceae</taxon>
        <taxon>Epidendroideae</taxon>
        <taxon>Malaxideae</taxon>
        <taxon>Dendrobiinae</taxon>
        <taxon>Dendrobium</taxon>
    </lineage>
</organism>
<reference evidence="2 3" key="2">
    <citation type="journal article" date="2017" name="Nature">
        <title>The Apostasia genome and the evolution of orchids.</title>
        <authorList>
            <person name="Zhang G.Q."/>
            <person name="Liu K.W."/>
            <person name="Li Z."/>
            <person name="Lohaus R."/>
            <person name="Hsiao Y.Y."/>
            <person name="Niu S.C."/>
            <person name="Wang J.Y."/>
            <person name="Lin Y.C."/>
            <person name="Xu Q."/>
            <person name="Chen L.J."/>
            <person name="Yoshida K."/>
            <person name="Fujiwara S."/>
            <person name="Wang Z.W."/>
            <person name="Zhang Y.Q."/>
            <person name="Mitsuda N."/>
            <person name="Wang M."/>
            <person name="Liu G.H."/>
            <person name="Pecoraro L."/>
            <person name="Huang H.X."/>
            <person name="Xiao X.J."/>
            <person name="Lin M."/>
            <person name="Wu X.Y."/>
            <person name="Wu W.L."/>
            <person name="Chen Y.Y."/>
            <person name="Chang S.B."/>
            <person name="Sakamoto S."/>
            <person name="Ohme-Takagi M."/>
            <person name="Yagi M."/>
            <person name="Zeng S.J."/>
            <person name="Shen C.Y."/>
            <person name="Yeh C.M."/>
            <person name="Luo Y.B."/>
            <person name="Tsai W.C."/>
            <person name="Van de Peer Y."/>
            <person name="Liu Z.J."/>
        </authorList>
    </citation>
    <scope>NUCLEOTIDE SEQUENCE [LARGE SCALE GENOMIC DNA]</scope>
    <source>
        <tissue evidence="2">The whole plant</tissue>
    </source>
</reference>
<feature type="region of interest" description="Disordered" evidence="1">
    <location>
        <begin position="184"/>
        <end position="232"/>
    </location>
</feature>
<protein>
    <submittedName>
        <fullName evidence="2">Uncharacterized protein</fullName>
    </submittedName>
</protein>
<proteinExistence type="predicted"/>
<dbReference type="Proteomes" id="UP000233837">
    <property type="component" value="Unassembled WGS sequence"/>
</dbReference>
<feature type="region of interest" description="Disordered" evidence="1">
    <location>
        <begin position="724"/>
        <end position="757"/>
    </location>
</feature>
<gene>
    <name evidence="2" type="ORF">MA16_Dca020163</name>
</gene>
<name>A0A2I0WL03_9ASPA</name>
<keyword evidence="3" id="KW-1185">Reference proteome</keyword>
<accession>A0A2I0WL03</accession>
<dbReference type="PANTHER" id="PTHR36723">
    <property type="entry name" value="F22C12.19"/>
    <property type="match status" value="1"/>
</dbReference>
<reference evidence="2 3" key="1">
    <citation type="journal article" date="2016" name="Sci. Rep.">
        <title>The Dendrobium catenatum Lindl. genome sequence provides insights into polysaccharide synthase, floral development and adaptive evolution.</title>
        <authorList>
            <person name="Zhang G.Q."/>
            <person name="Xu Q."/>
            <person name="Bian C."/>
            <person name="Tsai W.C."/>
            <person name="Yeh C.M."/>
            <person name="Liu K.W."/>
            <person name="Yoshida K."/>
            <person name="Zhang L.S."/>
            <person name="Chang S.B."/>
            <person name="Chen F."/>
            <person name="Shi Y."/>
            <person name="Su Y.Y."/>
            <person name="Zhang Y.Q."/>
            <person name="Chen L.J."/>
            <person name="Yin Y."/>
            <person name="Lin M."/>
            <person name="Huang H."/>
            <person name="Deng H."/>
            <person name="Wang Z.W."/>
            <person name="Zhu S.L."/>
            <person name="Zhao X."/>
            <person name="Deng C."/>
            <person name="Niu S.C."/>
            <person name="Huang J."/>
            <person name="Wang M."/>
            <person name="Liu G.H."/>
            <person name="Yang H.J."/>
            <person name="Xiao X.J."/>
            <person name="Hsiao Y.Y."/>
            <person name="Wu W.L."/>
            <person name="Chen Y.Y."/>
            <person name="Mitsuda N."/>
            <person name="Ohme-Takagi M."/>
            <person name="Luo Y.B."/>
            <person name="Van de Peer Y."/>
            <person name="Liu Z.J."/>
        </authorList>
    </citation>
    <scope>NUCLEOTIDE SEQUENCE [LARGE SCALE GENOMIC DNA]</scope>
    <source>
        <tissue evidence="2">The whole plant</tissue>
    </source>
</reference>
<feature type="compositionally biased region" description="Polar residues" evidence="1">
    <location>
        <begin position="391"/>
        <end position="409"/>
    </location>
</feature>
<feature type="compositionally biased region" description="Basic and acidic residues" evidence="1">
    <location>
        <begin position="192"/>
        <end position="202"/>
    </location>
</feature>
<evidence type="ECO:0000313" key="3">
    <source>
        <dbReference type="Proteomes" id="UP000233837"/>
    </source>
</evidence>
<evidence type="ECO:0000256" key="1">
    <source>
        <dbReference type="SAM" id="MobiDB-lite"/>
    </source>
</evidence>
<dbReference type="EMBL" id="KZ502539">
    <property type="protein sequence ID" value="PKU76340.1"/>
    <property type="molecule type" value="Genomic_DNA"/>
</dbReference>
<feature type="region of interest" description="Disordered" evidence="1">
    <location>
        <begin position="391"/>
        <end position="413"/>
    </location>
</feature>
<sequence>MKTFIGISDNLFWAWCKQVYIFWSLNGQISFIRLFSQTPTACADLPEYSIVTETSRIFPPSASLPPFLYSIAARICVFVLDREDLWIPWKNFYAEIGNDGAFAVYLGSFWWMDAAELPSPVNVKVDKLMELDDLDRVGEIEARSLAGKEASASHKSSGSGHCRIECSRNKRVDEDSCVHDNLPSRPQCGENSKGHDVEKVDGHTPLSPNQEGKLLGRKYSKRPVGIPSKRPRIDDTECLMKESGTGRHHSISSKAGLDLVRCTLADKSQIVKLKRVHDGRKADKKFFRASVKNKYESLTSKAILACSDTFSGGSNILGTHGSKSDIHDIAKNLDELSLCELLDGSYKFPKLLVDKGKKYSNSNDSILLSVRKACSILCPPPHGIAENASNLKASQSSQDPSFSTGSSSDCETKDKQLEELVTKDKEQDSLQANWSESTVLQPKNILEQLGLPAGHELEASLFNPSVTSIPVQLTPKAKSCSYIGMPPFPWSFSHGGNSKPVEYCKVNSTKNSCHGKWVRIGSSSTSIEDDKGFLSCLVFKEYPHNVDTLSQQKIDDVLQVMRSFSSILQLPSDGPSSKSMVMGNHPDVEVPEIMNSVHESGVPGSFNSKAYQLNDIAQSLNGTYLDSDSKDHTSGVVSVCEMNPDTSKFNSALKDKAVLIECRTANIDGCSVSSVNTGTNSSSWQPPNWDKYRQVYSSELLSAAETLFEMACISDPMIASKHSNGRIRWPKTPSMKTMKARKSSNSIDKPDRSFPIAGHNNLIKQANIPTAKHQPANDRKTNFIRPSSSGRETVRWSSIPMSTSSSPHKLEKDLNQRLPQGNTTFRPLLPPFSSRADKTYESQIRKAPAKPPSVAFEGSSIRDWIRGRNKRF</sequence>